<comment type="similarity">
    <text evidence="1">Belongs to the peptidase S58 family.</text>
</comment>
<keyword evidence="4" id="KW-1185">Reference proteome</keyword>
<evidence type="ECO:0000256" key="1">
    <source>
        <dbReference type="ARBA" id="ARBA00007068"/>
    </source>
</evidence>
<feature type="chain" id="PRO_5045370676" evidence="2">
    <location>
        <begin position="24"/>
        <end position="390"/>
    </location>
</feature>
<dbReference type="PANTHER" id="PTHR36512">
    <property type="entry name" value="D-AMINOPEPTIDASE"/>
    <property type="match status" value="1"/>
</dbReference>
<dbReference type="CDD" id="cd02253">
    <property type="entry name" value="DmpA"/>
    <property type="match status" value="1"/>
</dbReference>
<proteinExistence type="inferred from homology"/>
<reference evidence="3" key="1">
    <citation type="submission" date="2021-12" db="EMBL/GenBank/DDBJ databases">
        <authorList>
            <person name="Ulrich A."/>
        </authorList>
    </citation>
    <scope>NUCLEOTIDE SEQUENCE</scope>
    <source>
        <strain evidence="3">A1P009</strain>
    </source>
</reference>
<dbReference type="RefSeq" id="WP_232137406.1">
    <property type="nucleotide sequence ID" value="NZ_CP089507.1"/>
</dbReference>
<dbReference type="SUPFAM" id="SSF56266">
    <property type="entry name" value="DmpA/ArgJ-like"/>
    <property type="match status" value="1"/>
</dbReference>
<dbReference type="Gene3D" id="3.60.70.12">
    <property type="entry name" value="L-amino peptidase D-ALA esterase/amidase"/>
    <property type="match status" value="1"/>
</dbReference>
<evidence type="ECO:0000313" key="3">
    <source>
        <dbReference type="EMBL" id="MCD9098168.1"/>
    </source>
</evidence>
<protein>
    <submittedName>
        <fullName evidence="3">P1 family peptidase</fullName>
    </submittedName>
</protein>
<organism evidence="3 4">
    <name type="scientific">Luteimonas fraxinea</name>
    <dbReference type="NCBI Taxonomy" id="2901869"/>
    <lineage>
        <taxon>Bacteria</taxon>
        <taxon>Pseudomonadati</taxon>
        <taxon>Pseudomonadota</taxon>
        <taxon>Gammaproteobacteria</taxon>
        <taxon>Lysobacterales</taxon>
        <taxon>Lysobacteraceae</taxon>
        <taxon>Luteimonas</taxon>
    </lineage>
</organism>
<name>A0ABS8UF83_9GAMM</name>
<accession>A0ABS8UF83</accession>
<dbReference type="EMBL" id="JAJQKU010000005">
    <property type="protein sequence ID" value="MCD9098168.1"/>
    <property type="molecule type" value="Genomic_DNA"/>
</dbReference>
<dbReference type="PANTHER" id="PTHR36512:SF3">
    <property type="entry name" value="BLR5678 PROTEIN"/>
    <property type="match status" value="1"/>
</dbReference>
<sequence length="390" mass="40435">MNRSILQGCAVLALLATTSQAFASGPERPRLRDTGVVIGTLDPGPRNAIVDVPGVRVGHATVIEGDTVRTGVTAIVPHSGNLFRDRVPAAIVVGNGFGKLLGVTQVDELGELETPILLTGTLGVWRAADALVERQLALPGMEQVRSINPVVGETNDGYLNDIRARPLQARHVYEALDTASIDNIEEGSIGAGTGTIAFGWKGGIGTSSRRIAPDAGGYMVGVLVQSNFGGRLTIAGVPVGDALPDPQAHIALAPDVPPPSTGDGSIMIVVATDAPLDDRLLRRLATRALIGLGRTGASMSNGSGDYVIAFSTAPGVRRASSAVTHRVELLSNEAMTPLFVAVADATEEAILNSMFRATTVSGHQGTVPALPLDLVLPMLRQSNGQRPATP</sequence>
<dbReference type="InterPro" id="IPR005321">
    <property type="entry name" value="Peptidase_S58_DmpA"/>
</dbReference>
<feature type="signal peptide" evidence="2">
    <location>
        <begin position="1"/>
        <end position="23"/>
    </location>
</feature>
<gene>
    <name evidence="3" type="ORF">LTT95_14595</name>
</gene>
<keyword evidence="2" id="KW-0732">Signal</keyword>
<comment type="caution">
    <text evidence="3">The sequence shown here is derived from an EMBL/GenBank/DDBJ whole genome shotgun (WGS) entry which is preliminary data.</text>
</comment>
<evidence type="ECO:0000313" key="4">
    <source>
        <dbReference type="Proteomes" id="UP001430360"/>
    </source>
</evidence>
<dbReference type="Pfam" id="PF03576">
    <property type="entry name" value="Peptidase_S58"/>
    <property type="match status" value="1"/>
</dbReference>
<reference evidence="3" key="2">
    <citation type="journal article" date="2022" name="Syst. Appl. Microbiol.">
        <title>Physiological and genomic characterisation of Luteimonas fraxinea sp. nov., a bacterial species associated with trees tolerant to ash dieback.</title>
        <authorList>
            <person name="Ulrich K."/>
            <person name="Becker R."/>
            <person name="Behrendt U."/>
            <person name="Kube M."/>
            <person name="Schneck V."/>
            <person name="Ulrich A."/>
        </authorList>
    </citation>
    <scope>NUCLEOTIDE SEQUENCE</scope>
    <source>
        <strain evidence="3">A1P009</strain>
    </source>
</reference>
<dbReference type="Proteomes" id="UP001430360">
    <property type="component" value="Unassembled WGS sequence"/>
</dbReference>
<dbReference type="InterPro" id="IPR016117">
    <property type="entry name" value="ArgJ-like_dom_sf"/>
</dbReference>
<evidence type="ECO:0000256" key="2">
    <source>
        <dbReference type="SAM" id="SignalP"/>
    </source>
</evidence>